<dbReference type="Gene3D" id="3.80.10.10">
    <property type="entry name" value="Ribonuclease Inhibitor"/>
    <property type="match status" value="3"/>
</dbReference>
<accession>C5M7U2</accession>
<dbReference type="OrthoDB" id="5273213at2759"/>
<dbReference type="HOGENOM" id="CLU_021918_0_0_1"/>
<dbReference type="PANTHER" id="PTHR45752">
    <property type="entry name" value="LEUCINE-RICH REPEAT-CONTAINING"/>
    <property type="match status" value="1"/>
</dbReference>
<dbReference type="VEuPathDB" id="FungiDB:CTRG_02464"/>
<protein>
    <submittedName>
        <fullName evidence="1">Uncharacterized protein</fullName>
    </submittedName>
</protein>
<dbReference type="eggNOG" id="ENOG502RAY5">
    <property type="taxonomic scope" value="Eukaryota"/>
</dbReference>
<gene>
    <name evidence="1" type="ORF">CTRG_02464</name>
</gene>
<dbReference type="SUPFAM" id="SSF52058">
    <property type="entry name" value="L domain-like"/>
    <property type="match status" value="2"/>
</dbReference>
<dbReference type="RefSeq" id="XP_002548167.1">
    <property type="nucleotide sequence ID" value="XM_002548121.1"/>
</dbReference>
<name>C5M7U2_CANTT</name>
<evidence type="ECO:0000313" key="1">
    <source>
        <dbReference type="EMBL" id="EER33646.1"/>
    </source>
</evidence>
<proteinExistence type="predicted"/>
<dbReference type="EMBL" id="GG692397">
    <property type="protein sequence ID" value="EER33646.1"/>
    <property type="molecule type" value="Genomic_DNA"/>
</dbReference>
<reference evidence="1 2" key="1">
    <citation type="journal article" date="2009" name="Nature">
        <title>Evolution of pathogenicity and sexual reproduction in eight Candida genomes.</title>
        <authorList>
            <person name="Butler G."/>
            <person name="Rasmussen M.D."/>
            <person name="Lin M.F."/>
            <person name="Santos M.A."/>
            <person name="Sakthikumar S."/>
            <person name="Munro C.A."/>
            <person name="Rheinbay E."/>
            <person name="Grabherr M."/>
            <person name="Forche A."/>
            <person name="Reedy J.L."/>
            <person name="Agrafioti I."/>
            <person name="Arnaud M.B."/>
            <person name="Bates S."/>
            <person name="Brown A.J."/>
            <person name="Brunke S."/>
            <person name="Costanzo M.C."/>
            <person name="Fitzpatrick D.A."/>
            <person name="de Groot P.W."/>
            <person name="Harris D."/>
            <person name="Hoyer L.L."/>
            <person name="Hube B."/>
            <person name="Klis F.M."/>
            <person name="Kodira C."/>
            <person name="Lennard N."/>
            <person name="Logue M.E."/>
            <person name="Martin R."/>
            <person name="Neiman A.M."/>
            <person name="Nikolaou E."/>
            <person name="Quail M.A."/>
            <person name="Quinn J."/>
            <person name="Santos M.C."/>
            <person name="Schmitzberger F.F."/>
            <person name="Sherlock G."/>
            <person name="Shah P."/>
            <person name="Silverstein K.A."/>
            <person name="Skrzypek M.S."/>
            <person name="Soll D."/>
            <person name="Staggs R."/>
            <person name="Stansfield I."/>
            <person name="Stumpf M.P."/>
            <person name="Sudbery P.E."/>
            <person name="Srikantha T."/>
            <person name="Zeng Q."/>
            <person name="Berman J."/>
            <person name="Berriman M."/>
            <person name="Heitman J."/>
            <person name="Gow N.A."/>
            <person name="Lorenz M.C."/>
            <person name="Birren B.W."/>
            <person name="Kellis M."/>
            <person name="Cuomo C.A."/>
        </authorList>
    </citation>
    <scope>NUCLEOTIDE SEQUENCE [LARGE SCALE GENOMIC DNA]</scope>
    <source>
        <strain evidence="2">ATCC MYA-3404 / T1</strain>
    </source>
</reference>
<dbReference type="PROSITE" id="PS51450">
    <property type="entry name" value="LRR"/>
    <property type="match status" value="1"/>
</dbReference>
<keyword evidence="2" id="KW-1185">Reference proteome</keyword>
<dbReference type="InterPro" id="IPR050715">
    <property type="entry name" value="LRR-SigEffector_domain"/>
</dbReference>
<dbReference type="KEGG" id="ctp:CTRG_02464"/>
<dbReference type="GeneID" id="8297582"/>
<dbReference type="Proteomes" id="UP000002037">
    <property type="component" value="Unassembled WGS sequence"/>
</dbReference>
<sequence>MSKLLLLDFPPEIISLVFKSLPNHLLNVLQSISQLRPYALQELYKSVNVHNSLKRAPLEISVSESFELDHEVFRCPISATLDKLIDIINEDLVWYIKQISFDDPRDLRAIHNLYPGVLSNAKITISFESIDMYTRGHAFTGFYQEIMNLPYDIMAIESFRYFNPLVYGDNSGWFNRLKSIVINESADVMKAITQSKFKSLTTLKFNQPIDIRFINCLPQNIQYLTCVVCRSEGHIPDKLTFPKSLISLQIRYVVVSGIDEEYMVDLTHLENLQSLKCDSAKYFILPRNLRSLKTFLPLNIEKVIEQCPMLEVLNCSELDVPRNLCELPSGLKELKFNSRGLDYLAKSNLLHDGLATKKQKINEHAKAVKFPKRLKKLIVEGNSHYYETLNYQIFSNSLEDCLMYLTELEIRWYFNCKSLGPLPRSLKKLSIVNCKGVNFHDLENLSNLHYLSIQGTHHDHFEFILSPTLYQMELKDNKFKSFKVTAESLHCLILKGNSFREFDNTVIQIPESTKELDLSYNEIELIDSSFIFPRQLTKFSLSNNKLEVIPELPPMLERFSCAMNHIGRREQIFDFPTCLQSLDLHCNELNGNTPFSGLNLLKCHYLRKLDLSNANIRGGYHLDQLPTVVELYSFPKSLTSLSIRGCNATSIVGTLPYFPQLEEVDLRDNEAVVEMFGEAVTEEYWLPDCCFPDTIKRIWITKNHFDSREFENLEKSLQLIPCFESLVATDQNINFGNSAQKLLNLSKDSEINMRGIEYWRTVTVTHRNCI</sequence>
<dbReference type="AlphaFoldDB" id="C5M7U2"/>
<dbReference type="PANTHER" id="PTHR45752:SF195">
    <property type="entry name" value="LEUCINE-RICH REPEAT (LRR) FAMILY PROTEIN-RELATED"/>
    <property type="match status" value="1"/>
</dbReference>
<evidence type="ECO:0000313" key="2">
    <source>
        <dbReference type="Proteomes" id="UP000002037"/>
    </source>
</evidence>
<dbReference type="InterPro" id="IPR032675">
    <property type="entry name" value="LRR_dom_sf"/>
</dbReference>
<dbReference type="InterPro" id="IPR001611">
    <property type="entry name" value="Leu-rich_rpt"/>
</dbReference>
<organism evidence="1 2">
    <name type="scientific">Candida tropicalis (strain ATCC MYA-3404 / T1)</name>
    <name type="common">Yeast</name>
    <dbReference type="NCBI Taxonomy" id="294747"/>
    <lineage>
        <taxon>Eukaryota</taxon>
        <taxon>Fungi</taxon>
        <taxon>Dikarya</taxon>
        <taxon>Ascomycota</taxon>
        <taxon>Saccharomycotina</taxon>
        <taxon>Pichiomycetes</taxon>
        <taxon>Debaryomycetaceae</taxon>
        <taxon>Candida/Lodderomyces clade</taxon>
        <taxon>Candida</taxon>
    </lineage>
</organism>